<accession>A0A9N9FHP2</accession>
<evidence type="ECO:0000313" key="4">
    <source>
        <dbReference type="Proteomes" id="UP000789739"/>
    </source>
</evidence>
<dbReference type="PROSITE" id="PS51425">
    <property type="entry name" value="SCD"/>
    <property type="match status" value="1"/>
</dbReference>
<dbReference type="InterPro" id="IPR020839">
    <property type="entry name" value="SCD"/>
</dbReference>
<dbReference type="PANTHER" id="PTHR11199">
    <property type="entry name" value="STROMAL ANTIGEN"/>
    <property type="match status" value="1"/>
</dbReference>
<dbReference type="Pfam" id="PF08514">
    <property type="entry name" value="STAG"/>
    <property type="match status" value="1"/>
</dbReference>
<dbReference type="Proteomes" id="UP000789739">
    <property type="component" value="Unassembled WGS sequence"/>
</dbReference>
<protein>
    <submittedName>
        <fullName evidence="3">519_t:CDS:1</fullName>
    </submittedName>
</protein>
<dbReference type="InterPro" id="IPR056396">
    <property type="entry name" value="HEAT_SCC3-SA"/>
</dbReference>
<feature type="domain" description="SCD" evidence="2">
    <location>
        <begin position="227"/>
        <end position="312"/>
    </location>
</feature>
<dbReference type="InterPro" id="IPR016024">
    <property type="entry name" value="ARM-type_fold"/>
</dbReference>
<dbReference type="SUPFAM" id="SSF48371">
    <property type="entry name" value="ARM repeat"/>
    <property type="match status" value="1"/>
</dbReference>
<dbReference type="Pfam" id="PF24571">
    <property type="entry name" value="HEAT_SCC3-SA"/>
    <property type="match status" value="1"/>
</dbReference>
<feature type="region of interest" description="Disordered" evidence="1">
    <location>
        <begin position="494"/>
        <end position="513"/>
    </location>
</feature>
<dbReference type="EMBL" id="CAJVPI010000452">
    <property type="protein sequence ID" value="CAG8536917.1"/>
    <property type="molecule type" value="Genomic_DNA"/>
</dbReference>
<dbReference type="AlphaFoldDB" id="A0A9N9FHP2"/>
<dbReference type="OrthoDB" id="498590at2759"/>
<dbReference type="PANTHER" id="PTHR11199:SF0">
    <property type="entry name" value="LD34181P-RELATED"/>
    <property type="match status" value="1"/>
</dbReference>
<feature type="compositionally biased region" description="Polar residues" evidence="1">
    <location>
        <begin position="1140"/>
        <end position="1151"/>
    </location>
</feature>
<feature type="compositionally biased region" description="Acidic residues" evidence="1">
    <location>
        <begin position="430"/>
        <end position="443"/>
    </location>
</feature>
<feature type="compositionally biased region" description="Basic and acidic residues" evidence="1">
    <location>
        <begin position="1128"/>
        <end position="1139"/>
    </location>
</feature>
<dbReference type="InterPro" id="IPR013721">
    <property type="entry name" value="STAG"/>
</dbReference>
<dbReference type="Pfam" id="PF21581">
    <property type="entry name" value="SCD"/>
    <property type="match status" value="1"/>
</dbReference>
<sequence length="1151" mass="131742">MGTPESPIDQSAQSSMELDESGQTLFEAILHPNSAIETVVSDWVEAYTISADAALPVIINFIIRSCGCNRSVSADVHVDDDEIVKTLEELQEAFDKETMSDYPLVSKSRDFKKFRKSLLEFFHRLIKQVKHSILYDDVFCERLQAWIMAMSRHTATTIALALMTVLCETAQEIQSEFNIARRQLITEQNKNKGARNTRNKDRINSLHAQTKELEDKKNQLDGFLGAFFDGYRDVEAIIRAECIRELGLWITKYPDRFLDDIYLRYLGWQLSDKTPSTRIEAIKSLSRVYANETFIRNLRHFTERFKSRLLEMALRESDINVRIPSIQLLTQISKAGLFEDEDRAKFALLIYSDNSKIRKAVATFIMSTLQEDYISIGLEKVRSATSEGSTRRKKASSAKNIKEDWVKFKCFAEFLVKCGAEIKNERLSVEEEDHMEDENESETDANYGDAAITQRIGGGKKSRIGLAVHDLWSELSLLHDWKSLAEYLSKDHSLRSGGSLSRLSDNESVPSDPIEEGYRLSEEEETVLVEVLVSCLKLLVTEVTNVKDKKDVETQLEQTRGEISRTMAKLLPRLLTKYAPDAGRIAEVLQIPSIMGVEVYMDLRMNKAFSSLVDDIKKLFLKHTHPLVLAHAAEAIRHIMQYENFASLMETTLSELQEEVVINFKEECETNGLIDSHLSSDQVHAIGASLYRLEQLISVINAVESVEEGEDDKDVSNLVVTLAKRGLLGIPEEEKIVLSAINFLWHYILWKVNNIFPSETESEDIDISTEIAENLMKRRDNIVEALSELVLDEAGSSNVRRNAFINTCNIYWLFSSDIFYSSDNNNVTRLRLTCPSHMQRHFAQYVEKELERLRGLVDAAITHASEEIANDVDEDEEEQVVEKRTKTTKKDLDAIISLDLKYSIMETAGSLLRATRIGVFNADYTATVVCQYGRFGNDVDELIRKVVQEFKERATEEGSSILCRVCIDSMQKSFELYVDDKTSTMESTNLLARVFAHALQLRDIYDNTPRRDSEHITHMHFQAIQFITSKMVELNNEEDRKATKVIKYFKPLTLLLGGIKSADATRINSKLQEEFQNKGLSIPENEREWEPYYSYTQKLHKILGKIAETSRILMDIEVKQPRKRRRPAREERLDLEELVHTQTPNKQSKTK</sequence>
<dbReference type="GO" id="GO:0005634">
    <property type="term" value="C:nucleus"/>
    <property type="evidence" value="ECO:0007669"/>
    <property type="project" value="TreeGrafter"/>
</dbReference>
<feature type="region of interest" description="Disordered" evidence="1">
    <location>
        <begin position="429"/>
        <end position="449"/>
    </location>
</feature>
<dbReference type="InterPro" id="IPR011989">
    <property type="entry name" value="ARM-like"/>
</dbReference>
<dbReference type="GO" id="GO:0000785">
    <property type="term" value="C:chromatin"/>
    <property type="evidence" value="ECO:0007669"/>
    <property type="project" value="TreeGrafter"/>
</dbReference>
<proteinExistence type="predicted"/>
<dbReference type="GO" id="GO:0003682">
    <property type="term" value="F:chromatin binding"/>
    <property type="evidence" value="ECO:0007669"/>
    <property type="project" value="TreeGrafter"/>
</dbReference>
<evidence type="ECO:0000313" key="3">
    <source>
        <dbReference type="EMBL" id="CAG8536917.1"/>
    </source>
</evidence>
<feature type="region of interest" description="Disordered" evidence="1">
    <location>
        <begin position="1123"/>
        <end position="1151"/>
    </location>
</feature>
<reference evidence="3" key="1">
    <citation type="submission" date="2021-06" db="EMBL/GenBank/DDBJ databases">
        <authorList>
            <person name="Kallberg Y."/>
            <person name="Tangrot J."/>
            <person name="Rosling A."/>
        </authorList>
    </citation>
    <scope>NUCLEOTIDE SEQUENCE</scope>
    <source>
        <strain evidence="3">BR232B</strain>
    </source>
</reference>
<dbReference type="GO" id="GO:0007062">
    <property type="term" value="P:sister chromatid cohesion"/>
    <property type="evidence" value="ECO:0007669"/>
    <property type="project" value="UniProtKB-ARBA"/>
</dbReference>
<dbReference type="GO" id="GO:0008278">
    <property type="term" value="C:cohesin complex"/>
    <property type="evidence" value="ECO:0007669"/>
    <property type="project" value="TreeGrafter"/>
</dbReference>
<comment type="caution">
    <text evidence="3">The sequence shown here is derived from an EMBL/GenBank/DDBJ whole genome shotgun (WGS) entry which is preliminary data.</text>
</comment>
<gene>
    <name evidence="3" type="ORF">PBRASI_LOCUS4393</name>
</gene>
<organism evidence="3 4">
    <name type="scientific">Paraglomus brasilianum</name>
    <dbReference type="NCBI Taxonomy" id="144538"/>
    <lineage>
        <taxon>Eukaryota</taxon>
        <taxon>Fungi</taxon>
        <taxon>Fungi incertae sedis</taxon>
        <taxon>Mucoromycota</taxon>
        <taxon>Glomeromycotina</taxon>
        <taxon>Glomeromycetes</taxon>
        <taxon>Paraglomerales</taxon>
        <taxon>Paraglomeraceae</taxon>
        <taxon>Paraglomus</taxon>
    </lineage>
</organism>
<name>A0A9N9FHP2_9GLOM</name>
<evidence type="ECO:0000259" key="2">
    <source>
        <dbReference type="PROSITE" id="PS51425"/>
    </source>
</evidence>
<dbReference type="InterPro" id="IPR039662">
    <property type="entry name" value="Cohesin_Scc3/SA"/>
</dbReference>
<keyword evidence="4" id="KW-1185">Reference proteome</keyword>
<dbReference type="Gene3D" id="1.25.10.10">
    <property type="entry name" value="Leucine-rich Repeat Variant"/>
    <property type="match status" value="1"/>
</dbReference>
<evidence type="ECO:0000256" key="1">
    <source>
        <dbReference type="SAM" id="MobiDB-lite"/>
    </source>
</evidence>